<dbReference type="Gene3D" id="3.30.2310.20">
    <property type="entry name" value="RelE-like"/>
    <property type="match status" value="1"/>
</dbReference>
<keyword evidence="2" id="KW-1277">Toxin-antitoxin system</keyword>
<organism evidence="3 4">
    <name type="scientific">Rhizobium chutanense</name>
    <dbReference type="NCBI Taxonomy" id="2035448"/>
    <lineage>
        <taxon>Bacteria</taxon>
        <taxon>Pseudomonadati</taxon>
        <taxon>Pseudomonadota</taxon>
        <taxon>Alphaproteobacteria</taxon>
        <taxon>Hyphomicrobiales</taxon>
        <taxon>Rhizobiaceae</taxon>
        <taxon>Rhizobium/Agrobacterium group</taxon>
        <taxon>Rhizobium</taxon>
    </lineage>
</organism>
<dbReference type="InterPro" id="IPR007712">
    <property type="entry name" value="RelE/ParE_toxin"/>
</dbReference>
<sequence length="107" mass="12362">MAYRVLFAEDAERDIEDLYRFITGRDGAGTAERVLSDIESACADLEEFPARGNIPKELASIGISEYRELHHKPWRLIYRILGTDVVVYCVADGRRDMQAFLERRLIR</sequence>
<accession>A0A3S0XZ12</accession>
<name>A0A3S0XZ12_9HYPH</name>
<comment type="similarity">
    <text evidence="1">Belongs to the RelE toxin family.</text>
</comment>
<dbReference type="PANTHER" id="PTHR33755:SF6">
    <property type="entry name" value="PLASMID STABILIZATION SYSTEM PROTEIN"/>
    <property type="match status" value="1"/>
</dbReference>
<reference evidence="3 4" key="1">
    <citation type="submission" date="2018-11" db="EMBL/GenBank/DDBJ databases">
        <title>Rhizobium chutanense sp. nov., isolated from root nodules of Phaseolus vulgaris in China.</title>
        <authorList>
            <person name="Huo Y."/>
        </authorList>
    </citation>
    <scope>NUCLEOTIDE SEQUENCE [LARGE SCALE GENOMIC DNA]</scope>
    <source>
        <strain evidence="3 4">C16</strain>
    </source>
</reference>
<proteinExistence type="inferred from homology"/>
<dbReference type="RefSeq" id="WP_126907840.1">
    <property type="nucleotide sequence ID" value="NZ_ML133750.1"/>
</dbReference>
<dbReference type="Proteomes" id="UP000278081">
    <property type="component" value="Unassembled WGS sequence"/>
</dbReference>
<dbReference type="EMBL" id="RJTJ01000003">
    <property type="protein sequence ID" value="RUM08813.1"/>
    <property type="molecule type" value="Genomic_DNA"/>
</dbReference>
<comment type="caution">
    <text evidence="3">The sequence shown here is derived from an EMBL/GenBank/DDBJ whole genome shotgun (WGS) entry which is preliminary data.</text>
</comment>
<protein>
    <submittedName>
        <fullName evidence="3">Type II toxin-antitoxin system RelE/ParE family toxin</fullName>
    </submittedName>
</protein>
<dbReference type="OrthoDB" id="9798046at2"/>
<dbReference type="InterPro" id="IPR051803">
    <property type="entry name" value="TA_system_RelE-like_toxin"/>
</dbReference>
<dbReference type="SUPFAM" id="SSF143011">
    <property type="entry name" value="RelE-like"/>
    <property type="match status" value="1"/>
</dbReference>
<dbReference type="AlphaFoldDB" id="A0A3S0XZ12"/>
<dbReference type="InterPro" id="IPR035093">
    <property type="entry name" value="RelE/ParE_toxin_dom_sf"/>
</dbReference>
<dbReference type="PANTHER" id="PTHR33755">
    <property type="entry name" value="TOXIN PARE1-RELATED"/>
    <property type="match status" value="1"/>
</dbReference>
<dbReference type="Pfam" id="PF05016">
    <property type="entry name" value="ParE_toxin"/>
    <property type="match status" value="1"/>
</dbReference>
<evidence type="ECO:0000256" key="1">
    <source>
        <dbReference type="ARBA" id="ARBA00006226"/>
    </source>
</evidence>
<evidence type="ECO:0000256" key="2">
    <source>
        <dbReference type="ARBA" id="ARBA00022649"/>
    </source>
</evidence>
<evidence type="ECO:0000313" key="4">
    <source>
        <dbReference type="Proteomes" id="UP000278081"/>
    </source>
</evidence>
<gene>
    <name evidence="3" type="ORF">EFR84_04495</name>
</gene>
<evidence type="ECO:0000313" key="3">
    <source>
        <dbReference type="EMBL" id="RUM08813.1"/>
    </source>
</evidence>